<dbReference type="GO" id="GO:0005524">
    <property type="term" value="F:ATP binding"/>
    <property type="evidence" value="ECO:0007669"/>
    <property type="project" value="InterPro"/>
</dbReference>
<dbReference type="PANTHER" id="PTHR46411:SF2">
    <property type="entry name" value="AAA+ ATPASE DOMAIN-CONTAINING PROTEIN"/>
    <property type="match status" value="1"/>
</dbReference>
<dbReference type="RefSeq" id="XP_009220275.1">
    <property type="nucleotide sequence ID" value="XM_009222011.1"/>
</dbReference>
<dbReference type="AlphaFoldDB" id="J3NSG7"/>
<dbReference type="Proteomes" id="UP000006039">
    <property type="component" value="Unassembled WGS sequence"/>
</dbReference>
<dbReference type="GeneID" id="20344677"/>
<reference evidence="2" key="2">
    <citation type="submission" date="2010-07" db="EMBL/GenBank/DDBJ databases">
        <authorList>
            <consortium name="The Broad Institute Genome Sequencing Platform"/>
            <consortium name="Broad Institute Genome Sequencing Center for Infectious Disease"/>
            <person name="Ma L.-J."/>
            <person name="Dead R."/>
            <person name="Young S."/>
            <person name="Zeng Q."/>
            <person name="Koehrsen M."/>
            <person name="Alvarado L."/>
            <person name="Berlin A."/>
            <person name="Chapman S.B."/>
            <person name="Chen Z."/>
            <person name="Freedman E."/>
            <person name="Gellesch M."/>
            <person name="Goldberg J."/>
            <person name="Griggs A."/>
            <person name="Gujja S."/>
            <person name="Heilman E.R."/>
            <person name="Heiman D."/>
            <person name="Hepburn T."/>
            <person name="Howarth C."/>
            <person name="Jen D."/>
            <person name="Larson L."/>
            <person name="Mehta T."/>
            <person name="Neiman D."/>
            <person name="Pearson M."/>
            <person name="Roberts A."/>
            <person name="Saif S."/>
            <person name="Shea T."/>
            <person name="Shenoy N."/>
            <person name="Sisk P."/>
            <person name="Stolte C."/>
            <person name="Sykes S."/>
            <person name="Walk T."/>
            <person name="White J."/>
            <person name="Yandava C."/>
            <person name="Haas B."/>
            <person name="Nusbaum C."/>
            <person name="Birren B."/>
        </authorList>
    </citation>
    <scope>NUCLEOTIDE SEQUENCE</scope>
    <source>
        <strain evidence="2">R3-111a-1</strain>
    </source>
</reference>
<dbReference type="OrthoDB" id="10042665at2759"/>
<dbReference type="Pfam" id="PF22942">
    <property type="entry name" value="DUF7025"/>
    <property type="match status" value="1"/>
</dbReference>
<proteinExistence type="predicted"/>
<dbReference type="GO" id="GO:0016887">
    <property type="term" value="F:ATP hydrolysis activity"/>
    <property type="evidence" value="ECO:0007669"/>
    <property type="project" value="InterPro"/>
</dbReference>
<dbReference type="HOGENOM" id="CLU_004471_6_3_1"/>
<accession>J3NSG7</accession>
<name>J3NSG7_GAET3</name>
<reference evidence="3" key="4">
    <citation type="journal article" date="2015" name="G3 (Bethesda)">
        <title>Genome sequences of three phytopathogenic species of the Magnaporthaceae family of fungi.</title>
        <authorList>
            <person name="Okagaki L.H."/>
            <person name="Nunes C.C."/>
            <person name="Sailsbery J."/>
            <person name="Clay B."/>
            <person name="Brown D."/>
            <person name="John T."/>
            <person name="Oh Y."/>
            <person name="Young N."/>
            <person name="Fitzgerald M."/>
            <person name="Haas B.J."/>
            <person name="Zeng Q."/>
            <person name="Young S."/>
            <person name="Adiconis X."/>
            <person name="Fan L."/>
            <person name="Levin J.Z."/>
            <person name="Mitchell T.K."/>
            <person name="Okubara P.A."/>
            <person name="Farman M.L."/>
            <person name="Kohn L.M."/>
            <person name="Birren B."/>
            <person name="Ma L.-J."/>
            <person name="Dean R.A."/>
        </authorList>
    </citation>
    <scope>NUCLEOTIDE SEQUENCE</scope>
    <source>
        <strain evidence="3">R3-111a-1</strain>
    </source>
</reference>
<dbReference type="VEuPathDB" id="FungiDB:GGTG_04219"/>
<evidence type="ECO:0000313" key="2">
    <source>
        <dbReference type="EMBL" id="EJT79130.1"/>
    </source>
</evidence>
<keyword evidence="4" id="KW-1185">Reference proteome</keyword>
<dbReference type="Pfam" id="PF00004">
    <property type="entry name" value="AAA"/>
    <property type="match status" value="1"/>
</dbReference>
<reference evidence="2" key="3">
    <citation type="submission" date="2010-09" db="EMBL/GenBank/DDBJ databases">
        <title>Annotation of Gaeumannomyces graminis var. tritici R3-111a-1.</title>
        <authorList>
            <consortium name="The Broad Institute Genome Sequencing Platform"/>
            <person name="Ma L.-J."/>
            <person name="Dead R."/>
            <person name="Young S.K."/>
            <person name="Zeng Q."/>
            <person name="Gargeya S."/>
            <person name="Fitzgerald M."/>
            <person name="Haas B."/>
            <person name="Abouelleil A."/>
            <person name="Alvarado L."/>
            <person name="Arachchi H.M."/>
            <person name="Berlin A."/>
            <person name="Brown A."/>
            <person name="Chapman S.B."/>
            <person name="Chen Z."/>
            <person name="Dunbar C."/>
            <person name="Freedman E."/>
            <person name="Gearin G."/>
            <person name="Gellesch M."/>
            <person name="Goldberg J."/>
            <person name="Griggs A."/>
            <person name="Gujja S."/>
            <person name="Heiman D."/>
            <person name="Howarth C."/>
            <person name="Larson L."/>
            <person name="Lui A."/>
            <person name="MacDonald P.J.P."/>
            <person name="Mehta T."/>
            <person name="Montmayeur A."/>
            <person name="Murphy C."/>
            <person name="Neiman D."/>
            <person name="Pearson M."/>
            <person name="Priest M."/>
            <person name="Roberts A."/>
            <person name="Saif S."/>
            <person name="Shea T."/>
            <person name="Shenoy N."/>
            <person name="Sisk P."/>
            <person name="Stolte C."/>
            <person name="Sykes S."/>
            <person name="Yandava C."/>
            <person name="Wortman J."/>
            <person name="Nusbaum C."/>
            <person name="Birren B."/>
        </authorList>
    </citation>
    <scope>NUCLEOTIDE SEQUENCE</scope>
    <source>
        <strain evidence="2">R3-111a-1</strain>
    </source>
</reference>
<dbReference type="EMBL" id="GL385396">
    <property type="protein sequence ID" value="EJT79130.1"/>
    <property type="molecule type" value="Genomic_DNA"/>
</dbReference>
<gene>
    <name evidence="3" type="primary">20344677</name>
    <name evidence="2" type="ORF">GGTG_04219</name>
</gene>
<evidence type="ECO:0000313" key="4">
    <source>
        <dbReference type="Proteomes" id="UP000006039"/>
    </source>
</evidence>
<dbReference type="STRING" id="644352.J3NSG7"/>
<dbReference type="SUPFAM" id="SSF52540">
    <property type="entry name" value="P-loop containing nucleoside triphosphate hydrolases"/>
    <property type="match status" value="1"/>
</dbReference>
<dbReference type="PANTHER" id="PTHR46411">
    <property type="entry name" value="FAMILY ATPASE, PUTATIVE-RELATED"/>
    <property type="match status" value="1"/>
</dbReference>
<dbReference type="CDD" id="cd19481">
    <property type="entry name" value="RecA-like_protease"/>
    <property type="match status" value="1"/>
</dbReference>
<dbReference type="InterPro" id="IPR003593">
    <property type="entry name" value="AAA+_ATPase"/>
</dbReference>
<evidence type="ECO:0000313" key="3">
    <source>
        <dbReference type="EnsemblFungi" id="EJT79130"/>
    </source>
</evidence>
<reference evidence="3" key="5">
    <citation type="submission" date="2018-04" db="UniProtKB">
        <authorList>
            <consortium name="EnsemblFungi"/>
        </authorList>
    </citation>
    <scope>IDENTIFICATION</scope>
    <source>
        <strain evidence="3">R3-111a-1</strain>
    </source>
</reference>
<dbReference type="InterPro" id="IPR003959">
    <property type="entry name" value="ATPase_AAA_core"/>
</dbReference>
<evidence type="ECO:0000259" key="1">
    <source>
        <dbReference type="SMART" id="SM00382"/>
    </source>
</evidence>
<dbReference type="eggNOG" id="KOG0728">
    <property type="taxonomic scope" value="Eukaryota"/>
</dbReference>
<dbReference type="SMART" id="SM00382">
    <property type="entry name" value="AAA"/>
    <property type="match status" value="1"/>
</dbReference>
<organism evidence="2">
    <name type="scientific">Gaeumannomyces tritici (strain R3-111a-1)</name>
    <name type="common">Wheat and barley take-all root rot fungus</name>
    <name type="synonym">Gaeumannomyces graminis var. tritici</name>
    <dbReference type="NCBI Taxonomy" id="644352"/>
    <lineage>
        <taxon>Eukaryota</taxon>
        <taxon>Fungi</taxon>
        <taxon>Dikarya</taxon>
        <taxon>Ascomycota</taxon>
        <taxon>Pezizomycotina</taxon>
        <taxon>Sordariomycetes</taxon>
        <taxon>Sordariomycetidae</taxon>
        <taxon>Magnaporthales</taxon>
        <taxon>Magnaporthaceae</taxon>
        <taxon>Gaeumannomyces</taxon>
    </lineage>
</organism>
<dbReference type="InterPro" id="IPR027417">
    <property type="entry name" value="P-loop_NTPase"/>
</dbReference>
<dbReference type="EnsemblFungi" id="EJT79130">
    <property type="protein sequence ID" value="EJT79130"/>
    <property type="gene ID" value="GGTG_04219"/>
</dbReference>
<feature type="domain" description="AAA+ ATPase" evidence="1">
    <location>
        <begin position="458"/>
        <end position="585"/>
    </location>
</feature>
<reference evidence="4" key="1">
    <citation type="submission" date="2010-07" db="EMBL/GenBank/DDBJ databases">
        <title>The genome sequence of Gaeumannomyces graminis var. tritici strain R3-111a-1.</title>
        <authorList>
            <consortium name="The Broad Institute Genome Sequencing Platform"/>
            <person name="Ma L.-J."/>
            <person name="Dead R."/>
            <person name="Young S."/>
            <person name="Zeng Q."/>
            <person name="Koehrsen M."/>
            <person name="Alvarado L."/>
            <person name="Berlin A."/>
            <person name="Chapman S.B."/>
            <person name="Chen Z."/>
            <person name="Freedman E."/>
            <person name="Gellesch M."/>
            <person name="Goldberg J."/>
            <person name="Griggs A."/>
            <person name="Gujja S."/>
            <person name="Heilman E.R."/>
            <person name="Heiman D."/>
            <person name="Hepburn T."/>
            <person name="Howarth C."/>
            <person name="Jen D."/>
            <person name="Larson L."/>
            <person name="Mehta T."/>
            <person name="Neiman D."/>
            <person name="Pearson M."/>
            <person name="Roberts A."/>
            <person name="Saif S."/>
            <person name="Shea T."/>
            <person name="Shenoy N."/>
            <person name="Sisk P."/>
            <person name="Stolte C."/>
            <person name="Sykes S."/>
            <person name="Walk T."/>
            <person name="White J."/>
            <person name="Yandava C."/>
            <person name="Haas B."/>
            <person name="Nusbaum C."/>
            <person name="Birren B."/>
        </authorList>
    </citation>
    <scope>NUCLEOTIDE SEQUENCE [LARGE SCALE GENOMIC DNA]</scope>
    <source>
        <strain evidence="4">R3-111a-1</strain>
    </source>
</reference>
<sequence length="680" mass="76226">MAESPAGYERYMKAVIRDASEDKASGSADKSFNGRFFDVTEHWLSPSEPGECVPTGQLPDTAVSRSRYGENSLLLRRILVPQNQPKLQLEIQSTSLQKAFSDITDDLATLNVHANPIVIQAPYHELYHFRKELKAACHSAKSENLRQELQLFLNFEDEHMARASNLKEIDNHLQLSHPTIRFEYLWALFKPHELVLLKTVAAASSTVQSCAVLERYWVEQGGAGFTWLIQVRHMEFDGEGFGVVQETFRFPAFNGVLNVDSLPAYPLSFCTDQHGVRKALAETSKAYIKLCKADPVGSSKTQTKGCLRDYRGPVWVSRPNARYSGDYREGMRLFDSPEEMISGRVLVDPAGFIRENPHLRGKAADSVTSLEEHQPILDPEALEGEDSICFPATIAGYSLSTKHCGNFHVGSFHDVAWEDDESKSLLDSSERMRHVHRIAANFSYHSHSFGYSIGGKGRGLVYLFYGPSGTGKTLTAECVAEHLHRPLYRVSGSDLGSDTSDIEASLQRAFNRIARWEAILLLDEADAFMAERGDDSLERNSLVSILLRLLEYQSGIVMLTTNREDKFDKAFRTRIHVTISFPPITQKDREIIWRSQPKKMGARAAALSDEEWLSLSELELDGRSIKNVFHVAGLWARSDGGEDNPVLLDDIKSVLQIALGNASKDVKRQLEDFVGRKLLS</sequence>
<dbReference type="InterPro" id="IPR054289">
    <property type="entry name" value="DUF7025"/>
</dbReference>
<dbReference type="Gene3D" id="3.40.50.300">
    <property type="entry name" value="P-loop containing nucleotide triphosphate hydrolases"/>
    <property type="match status" value="1"/>
</dbReference>
<protein>
    <recommendedName>
        <fullName evidence="1">AAA+ ATPase domain-containing protein</fullName>
    </recommendedName>
</protein>